<evidence type="ECO:0000313" key="2">
    <source>
        <dbReference type="Proteomes" id="UP000305709"/>
    </source>
</evidence>
<dbReference type="AlphaFoldDB" id="A0A5C4ND74"/>
<gene>
    <name evidence="1" type="ORF">FHG71_16950</name>
</gene>
<dbReference type="RefSeq" id="WP_139082885.1">
    <property type="nucleotide sequence ID" value="NZ_VDFV01000034.1"/>
</dbReference>
<dbReference type="OrthoDB" id="26133at2"/>
<evidence type="ECO:0000313" key="1">
    <source>
        <dbReference type="EMBL" id="TNC66298.1"/>
    </source>
</evidence>
<sequence>MAKQARPLPVMESITVEQICPICGEANWLSLKDVEGSDQYKCQQCHAAVQLVPEDASDLRDRIARKFADIIRLG</sequence>
<comment type="caution">
    <text evidence="1">The sequence shown here is derived from an EMBL/GenBank/DDBJ whole genome shotgun (WGS) entry which is preliminary data.</text>
</comment>
<dbReference type="EMBL" id="VDFV01000034">
    <property type="protein sequence ID" value="TNC66298.1"/>
    <property type="molecule type" value="Genomic_DNA"/>
</dbReference>
<organism evidence="1 2">
    <name type="scientific">Rubellimicrobium roseum</name>
    <dbReference type="NCBI Taxonomy" id="687525"/>
    <lineage>
        <taxon>Bacteria</taxon>
        <taxon>Pseudomonadati</taxon>
        <taxon>Pseudomonadota</taxon>
        <taxon>Alphaproteobacteria</taxon>
        <taxon>Rhodobacterales</taxon>
        <taxon>Roseobacteraceae</taxon>
        <taxon>Rubellimicrobium</taxon>
    </lineage>
</organism>
<proteinExistence type="predicted"/>
<protein>
    <submittedName>
        <fullName evidence="1">Uncharacterized protein</fullName>
    </submittedName>
</protein>
<reference evidence="1 2" key="1">
    <citation type="submission" date="2019-06" db="EMBL/GenBank/DDBJ databases">
        <authorList>
            <person name="Jiang L."/>
        </authorList>
    </citation>
    <scope>NUCLEOTIDE SEQUENCE [LARGE SCALE GENOMIC DNA]</scope>
    <source>
        <strain evidence="1 2">YIM 48858</strain>
    </source>
</reference>
<keyword evidence="2" id="KW-1185">Reference proteome</keyword>
<dbReference type="Proteomes" id="UP000305709">
    <property type="component" value="Unassembled WGS sequence"/>
</dbReference>
<name>A0A5C4ND74_9RHOB</name>
<accession>A0A5C4ND74</accession>